<dbReference type="GO" id="GO:0008194">
    <property type="term" value="F:UDP-glycosyltransferase activity"/>
    <property type="evidence" value="ECO:0000318"/>
    <property type="project" value="GO_Central"/>
</dbReference>
<dbReference type="GO" id="GO:0000139">
    <property type="term" value="C:Golgi membrane"/>
    <property type="evidence" value="ECO:0000318"/>
    <property type="project" value="GO_Central"/>
</dbReference>
<keyword evidence="8 10" id="KW-0333">Golgi apparatus</keyword>
<dbReference type="GO" id="GO:0006493">
    <property type="term" value="P:protein O-linked glycosylation"/>
    <property type="evidence" value="ECO:0000318"/>
    <property type="project" value="GO_Central"/>
</dbReference>
<evidence type="ECO:0000256" key="9">
    <source>
        <dbReference type="ARBA" id="ARBA00023136"/>
    </source>
</evidence>
<evidence type="ECO:0000256" key="2">
    <source>
        <dbReference type="ARBA" id="ARBA00008661"/>
    </source>
</evidence>
<dbReference type="PANTHER" id="PTHR11214">
    <property type="entry name" value="BETA-1,3-N-ACETYLGLUCOSAMINYLTRANSFERASE"/>
    <property type="match status" value="1"/>
</dbReference>
<dbReference type="InParanoid" id="D6WJI2"/>
<dbReference type="AlphaFoldDB" id="D6WJI2"/>
<keyword evidence="7 10" id="KW-1133">Transmembrane helix</keyword>
<name>D6WJI2_TRICA</name>
<evidence type="ECO:0000313" key="12">
    <source>
        <dbReference type="Proteomes" id="UP000007266"/>
    </source>
</evidence>
<evidence type="ECO:0000256" key="4">
    <source>
        <dbReference type="ARBA" id="ARBA00022679"/>
    </source>
</evidence>
<gene>
    <name evidence="11" type="primary">AUGUSTUS-3.0.2_13770</name>
    <name evidence="11" type="ORF">TcasGA2_TC013770</name>
</gene>
<protein>
    <recommendedName>
        <fullName evidence="10">Hexosyltransferase</fullName>
        <ecNumber evidence="10">2.4.1.-</ecNumber>
    </recommendedName>
</protein>
<evidence type="ECO:0000256" key="8">
    <source>
        <dbReference type="ARBA" id="ARBA00023034"/>
    </source>
</evidence>
<organism evidence="11 12">
    <name type="scientific">Tribolium castaneum</name>
    <name type="common">Red flour beetle</name>
    <dbReference type="NCBI Taxonomy" id="7070"/>
    <lineage>
        <taxon>Eukaryota</taxon>
        <taxon>Metazoa</taxon>
        <taxon>Ecdysozoa</taxon>
        <taxon>Arthropoda</taxon>
        <taxon>Hexapoda</taxon>
        <taxon>Insecta</taxon>
        <taxon>Pterygota</taxon>
        <taxon>Neoptera</taxon>
        <taxon>Endopterygota</taxon>
        <taxon>Coleoptera</taxon>
        <taxon>Polyphaga</taxon>
        <taxon>Cucujiformia</taxon>
        <taxon>Tenebrionidae</taxon>
        <taxon>Tenebrionidae incertae sedis</taxon>
        <taxon>Tribolium</taxon>
    </lineage>
</organism>
<keyword evidence="12" id="KW-1185">Reference proteome</keyword>
<dbReference type="GO" id="GO:0016758">
    <property type="term" value="F:hexosyltransferase activity"/>
    <property type="evidence" value="ECO:0007669"/>
    <property type="project" value="InterPro"/>
</dbReference>
<reference evidence="11 12" key="2">
    <citation type="journal article" date="2010" name="Nucleic Acids Res.">
        <title>BeetleBase in 2010: revisions to provide comprehensive genomic information for Tribolium castaneum.</title>
        <authorList>
            <person name="Kim H.S."/>
            <person name="Murphy T."/>
            <person name="Xia J."/>
            <person name="Caragea D."/>
            <person name="Park Y."/>
            <person name="Beeman R.W."/>
            <person name="Lorenzen M.D."/>
            <person name="Butcher S."/>
            <person name="Manak J.R."/>
            <person name="Brown S.J."/>
        </authorList>
    </citation>
    <scope>GENOME REANNOTATION</scope>
    <source>
        <strain evidence="11 12">Georgia GA2</strain>
    </source>
</reference>
<keyword evidence="3 10" id="KW-0328">Glycosyltransferase</keyword>
<comment type="similarity">
    <text evidence="2 10">Belongs to the glycosyltransferase 31 family.</text>
</comment>
<evidence type="ECO:0000313" key="11">
    <source>
        <dbReference type="EMBL" id="EFA03672.1"/>
    </source>
</evidence>
<sequence length="352" mass="41967">MLTARKIKTLAYGACFLTVLYYFGVFTHLFESEFKHHFRYPYDGDIEELVQQLRSNATPKVPPINTYNFRFAKSSSNKCKNVENLRLVFLVKSAPEHFDRRLAIRSSWGFEHRFSDVEIRTVFLLGERSDATSQLKIRKEFESYKDIVQANFTDDYYNNTYKTMMGFTWAARFCPNARFYMFVDDDYYVSTKNLLRFIRNPTAYPNYLEPAKQRKLHQYDFDLDVNVRLYAGFVFVSAPHRHRTSKWYVSLSEYPYDMWPPYVTAGAYVVSREALLDMYYASFYTKHFKFDDIYVGLLAYKCKIEPYHCDQFYFNKLGYNFEDYKYLVATHGYGDPFELVKVWTQQRAKNSA</sequence>
<keyword evidence="5 10" id="KW-0812">Transmembrane</keyword>
<keyword evidence="9 10" id="KW-0472">Membrane</keyword>
<dbReference type="Gene3D" id="3.90.550.50">
    <property type="match status" value="1"/>
</dbReference>
<dbReference type="EMBL" id="KQ971342">
    <property type="protein sequence ID" value="EFA03672.1"/>
    <property type="molecule type" value="Genomic_DNA"/>
</dbReference>
<evidence type="ECO:0000256" key="1">
    <source>
        <dbReference type="ARBA" id="ARBA00004323"/>
    </source>
</evidence>
<dbReference type="InterPro" id="IPR002659">
    <property type="entry name" value="Glyco_trans_31"/>
</dbReference>
<dbReference type="FunFam" id="3.90.550.50:FF:000042">
    <property type="entry name" value="Hexosyltransferase"/>
    <property type="match status" value="1"/>
</dbReference>
<comment type="subcellular location">
    <subcellularLocation>
        <location evidence="1 10">Golgi apparatus membrane</location>
        <topology evidence="1 10">Single-pass type II membrane protein</topology>
    </subcellularLocation>
</comment>
<evidence type="ECO:0000256" key="7">
    <source>
        <dbReference type="ARBA" id="ARBA00022989"/>
    </source>
</evidence>
<keyword evidence="4" id="KW-0808">Transferase</keyword>
<dbReference type="FunCoup" id="D6WJI2">
    <property type="interactions" value="128"/>
</dbReference>
<keyword evidence="6 10" id="KW-0735">Signal-anchor</keyword>
<dbReference type="Pfam" id="PF01762">
    <property type="entry name" value="Galactosyl_T"/>
    <property type="match status" value="1"/>
</dbReference>
<dbReference type="PANTHER" id="PTHR11214:SF349">
    <property type="entry name" value="BETA-1,3-GALACTOSYLTRANSFERASE BRN"/>
    <property type="match status" value="1"/>
</dbReference>
<dbReference type="PhylomeDB" id="D6WJI2"/>
<dbReference type="OMA" id="RVWNECR"/>
<evidence type="ECO:0000256" key="5">
    <source>
        <dbReference type="ARBA" id="ARBA00022692"/>
    </source>
</evidence>
<proteinExistence type="inferred from homology"/>
<dbReference type="Proteomes" id="UP000007266">
    <property type="component" value="Linkage group 5"/>
</dbReference>
<feature type="transmembrane region" description="Helical" evidence="10">
    <location>
        <begin position="9"/>
        <end position="30"/>
    </location>
</feature>
<accession>D6WJI2</accession>
<dbReference type="HOGENOM" id="CLU_036849_2_2_1"/>
<dbReference type="EC" id="2.4.1.-" evidence="10"/>
<evidence type="ECO:0000256" key="10">
    <source>
        <dbReference type="RuleBase" id="RU363063"/>
    </source>
</evidence>
<dbReference type="eggNOG" id="KOG2287">
    <property type="taxonomic scope" value="Eukaryota"/>
</dbReference>
<evidence type="ECO:0000256" key="6">
    <source>
        <dbReference type="ARBA" id="ARBA00022968"/>
    </source>
</evidence>
<reference evidence="11 12" key="1">
    <citation type="journal article" date="2008" name="Nature">
        <title>The genome of the model beetle and pest Tribolium castaneum.</title>
        <authorList>
            <consortium name="Tribolium Genome Sequencing Consortium"/>
            <person name="Richards S."/>
            <person name="Gibbs R.A."/>
            <person name="Weinstock G.M."/>
            <person name="Brown S.J."/>
            <person name="Denell R."/>
            <person name="Beeman R.W."/>
            <person name="Gibbs R."/>
            <person name="Beeman R.W."/>
            <person name="Brown S.J."/>
            <person name="Bucher G."/>
            <person name="Friedrich M."/>
            <person name="Grimmelikhuijzen C.J."/>
            <person name="Klingler M."/>
            <person name="Lorenzen M."/>
            <person name="Richards S."/>
            <person name="Roth S."/>
            <person name="Schroder R."/>
            <person name="Tautz D."/>
            <person name="Zdobnov E.M."/>
            <person name="Muzny D."/>
            <person name="Gibbs R.A."/>
            <person name="Weinstock G.M."/>
            <person name="Attaway T."/>
            <person name="Bell S."/>
            <person name="Buhay C.J."/>
            <person name="Chandrabose M.N."/>
            <person name="Chavez D."/>
            <person name="Clerk-Blankenburg K.P."/>
            <person name="Cree A."/>
            <person name="Dao M."/>
            <person name="Davis C."/>
            <person name="Chacko J."/>
            <person name="Dinh H."/>
            <person name="Dugan-Rocha S."/>
            <person name="Fowler G."/>
            <person name="Garner T.T."/>
            <person name="Garnes J."/>
            <person name="Gnirke A."/>
            <person name="Hawes A."/>
            <person name="Hernandez J."/>
            <person name="Hines S."/>
            <person name="Holder M."/>
            <person name="Hume J."/>
            <person name="Jhangiani S.N."/>
            <person name="Joshi V."/>
            <person name="Khan Z.M."/>
            <person name="Jackson L."/>
            <person name="Kovar C."/>
            <person name="Kowis A."/>
            <person name="Lee S."/>
            <person name="Lewis L.R."/>
            <person name="Margolis J."/>
            <person name="Morgan M."/>
            <person name="Nazareth L.V."/>
            <person name="Nguyen N."/>
            <person name="Okwuonu G."/>
            <person name="Parker D."/>
            <person name="Richards S."/>
            <person name="Ruiz S.J."/>
            <person name="Santibanez J."/>
            <person name="Savard J."/>
            <person name="Scherer S.E."/>
            <person name="Schneider B."/>
            <person name="Sodergren E."/>
            <person name="Tautz D."/>
            <person name="Vattahil S."/>
            <person name="Villasana D."/>
            <person name="White C.S."/>
            <person name="Wright R."/>
            <person name="Park Y."/>
            <person name="Beeman R.W."/>
            <person name="Lord J."/>
            <person name="Oppert B."/>
            <person name="Lorenzen M."/>
            <person name="Brown S."/>
            <person name="Wang L."/>
            <person name="Savard J."/>
            <person name="Tautz D."/>
            <person name="Richards S."/>
            <person name="Weinstock G."/>
            <person name="Gibbs R.A."/>
            <person name="Liu Y."/>
            <person name="Worley K."/>
            <person name="Weinstock G."/>
            <person name="Elsik C.G."/>
            <person name="Reese J.T."/>
            <person name="Elhaik E."/>
            <person name="Landan G."/>
            <person name="Graur D."/>
            <person name="Arensburger P."/>
            <person name="Atkinson P."/>
            <person name="Beeman R.W."/>
            <person name="Beidler J."/>
            <person name="Brown S.J."/>
            <person name="Demuth J.P."/>
            <person name="Drury D.W."/>
            <person name="Du Y.Z."/>
            <person name="Fujiwara H."/>
            <person name="Lorenzen M."/>
            <person name="Maselli V."/>
            <person name="Osanai M."/>
            <person name="Park Y."/>
            <person name="Robertson H.M."/>
            <person name="Tu Z."/>
            <person name="Wang J.J."/>
            <person name="Wang S."/>
            <person name="Richards S."/>
            <person name="Song H."/>
            <person name="Zhang L."/>
            <person name="Sodergren E."/>
            <person name="Werner D."/>
            <person name="Stanke M."/>
            <person name="Morgenstern B."/>
            <person name="Solovyev V."/>
            <person name="Kosarev P."/>
            <person name="Brown G."/>
            <person name="Chen H.C."/>
            <person name="Ermolaeva O."/>
            <person name="Hlavina W."/>
            <person name="Kapustin Y."/>
            <person name="Kiryutin B."/>
            <person name="Kitts P."/>
            <person name="Maglott D."/>
            <person name="Pruitt K."/>
            <person name="Sapojnikov V."/>
            <person name="Souvorov A."/>
            <person name="Mackey A.J."/>
            <person name="Waterhouse R.M."/>
            <person name="Wyder S."/>
            <person name="Zdobnov E.M."/>
            <person name="Zdobnov E.M."/>
            <person name="Wyder S."/>
            <person name="Kriventseva E.V."/>
            <person name="Kadowaki T."/>
            <person name="Bork P."/>
            <person name="Aranda M."/>
            <person name="Bao R."/>
            <person name="Beermann A."/>
            <person name="Berns N."/>
            <person name="Bolognesi R."/>
            <person name="Bonneton F."/>
            <person name="Bopp D."/>
            <person name="Brown S.J."/>
            <person name="Bucher G."/>
            <person name="Butts T."/>
            <person name="Chaumot A."/>
            <person name="Denell R.E."/>
            <person name="Ferrier D.E."/>
            <person name="Friedrich M."/>
            <person name="Gordon C.M."/>
            <person name="Jindra M."/>
            <person name="Klingler M."/>
            <person name="Lan Q."/>
            <person name="Lattorff H.M."/>
            <person name="Laudet V."/>
            <person name="von Levetsow C."/>
            <person name="Liu Z."/>
            <person name="Lutz R."/>
            <person name="Lynch J.A."/>
            <person name="da Fonseca R.N."/>
            <person name="Posnien N."/>
            <person name="Reuter R."/>
            <person name="Roth S."/>
            <person name="Savard J."/>
            <person name="Schinko J.B."/>
            <person name="Schmitt C."/>
            <person name="Schoppmeier M."/>
            <person name="Schroder R."/>
            <person name="Shippy T.D."/>
            <person name="Simonnet F."/>
            <person name="Marques-Souza H."/>
            <person name="Tautz D."/>
            <person name="Tomoyasu Y."/>
            <person name="Trauner J."/>
            <person name="Van der Zee M."/>
            <person name="Vervoort M."/>
            <person name="Wittkopp N."/>
            <person name="Wimmer E.A."/>
            <person name="Yang X."/>
            <person name="Jones A.K."/>
            <person name="Sattelle D.B."/>
            <person name="Ebert P.R."/>
            <person name="Nelson D."/>
            <person name="Scott J.G."/>
            <person name="Beeman R.W."/>
            <person name="Muthukrishnan S."/>
            <person name="Kramer K.J."/>
            <person name="Arakane Y."/>
            <person name="Beeman R.W."/>
            <person name="Zhu Q."/>
            <person name="Hogenkamp D."/>
            <person name="Dixit R."/>
            <person name="Oppert B."/>
            <person name="Jiang H."/>
            <person name="Zou Z."/>
            <person name="Marshall J."/>
            <person name="Elpidina E."/>
            <person name="Vinokurov K."/>
            <person name="Oppert C."/>
            <person name="Zou Z."/>
            <person name="Evans J."/>
            <person name="Lu Z."/>
            <person name="Zhao P."/>
            <person name="Sumathipala N."/>
            <person name="Altincicek B."/>
            <person name="Vilcinskas A."/>
            <person name="Williams M."/>
            <person name="Hultmark D."/>
            <person name="Hetru C."/>
            <person name="Jiang H."/>
            <person name="Grimmelikhuijzen C.J."/>
            <person name="Hauser F."/>
            <person name="Cazzamali G."/>
            <person name="Williamson M."/>
            <person name="Park Y."/>
            <person name="Li B."/>
            <person name="Tanaka Y."/>
            <person name="Predel R."/>
            <person name="Neupert S."/>
            <person name="Schachtner J."/>
            <person name="Verleyen P."/>
            <person name="Raible F."/>
            <person name="Bork P."/>
            <person name="Friedrich M."/>
            <person name="Walden K.K."/>
            <person name="Robertson H.M."/>
            <person name="Angeli S."/>
            <person name="Foret S."/>
            <person name="Bucher G."/>
            <person name="Schuetz S."/>
            <person name="Maleszka R."/>
            <person name="Wimmer E.A."/>
            <person name="Beeman R.W."/>
            <person name="Lorenzen M."/>
            <person name="Tomoyasu Y."/>
            <person name="Miller S.C."/>
            <person name="Grossmann D."/>
            <person name="Bucher G."/>
        </authorList>
    </citation>
    <scope>NUCLEOTIDE SEQUENCE [LARGE SCALE GENOMIC DNA]</scope>
    <source>
        <strain evidence="11 12">Georgia GA2</strain>
    </source>
</reference>
<evidence type="ECO:0000256" key="3">
    <source>
        <dbReference type="ARBA" id="ARBA00022676"/>
    </source>
</evidence>